<keyword evidence="10" id="KW-1185">Reference proteome</keyword>
<reference evidence="9" key="1">
    <citation type="submission" date="2022-07" db="EMBL/GenBank/DDBJ databases">
        <title>Phylogenomic reconstructions and comparative analyses of Kickxellomycotina fungi.</title>
        <authorList>
            <person name="Reynolds N.K."/>
            <person name="Stajich J.E."/>
            <person name="Barry K."/>
            <person name="Grigoriev I.V."/>
            <person name="Crous P."/>
            <person name="Smith M.E."/>
        </authorList>
    </citation>
    <scope>NUCLEOTIDE SEQUENCE</scope>
    <source>
        <strain evidence="9">NBRC 105413</strain>
    </source>
</reference>
<dbReference type="SUPFAM" id="SSF53383">
    <property type="entry name" value="PLP-dependent transferases"/>
    <property type="match status" value="1"/>
</dbReference>
<evidence type="ECO:0000256" key="8">
    <source>
        <dbReference type="SAM" id="MobiDB-lite"/>
    </source>
</evidence>
<evidence type="ECO:0000313" key="9">
    <source>
        <dbReference type="EMBL" id="KAJ1644980.1"/>
    </source>
</evidence>
<organism evidence="9 10">
    <name type="scientific">Coemansia asiatica</name>
    <dbReference type="NCBI Taxonomy" id="1052880"/>
    <lineage>
        <taxon>Eukaryota</taxon>
        <taxon>Fungi</taxon>
        <taxon>Fungi incertae sedis</taxon>
        <taxon>Zoopagomycota</taxon>
        <taxon>Kickxellomycotina</taxon>
        <taxon>Kickxellomycetes</taxon>
        <taxon>Kickxellales</taxon>
        <taxon>Kickxellaceae</taxon>
        <taxon>Coemansia</taxon>
    </lineage>
</organism>
<name>A0A9W7XHZ1_9FUNG</name>
<sequence>MPQPFRTDKVQKRQPTDPSKELEELLIKAAGVFGDYVKKSTDQNTRVVDACSVQELLSKIDLSLNYQGVGQKEIWQDIKTICETATNTWNEKFLYKLYSSPTPIGVVSESLLGLLNNNVHVFQSSPIGAILEATISNRLAEMCNFPKDTASGLTFPGGSYSNLHALMVARNQRFPEIKAQGLWGLAKSGIRPVVFTSAHAHYSIEKSAIAAGIGLENVVSVPTDNRGCMDADALRLLVIREIQSGGTPFFVNATAGTTVLSAFDPLDPIAAVCQEFDMWLHLDGSWGGPLALFGDKSLFEYQIPTGKVNSFTINPHKLLGIPMQCSFLLVRDGLQVMRDALGLGATYLYHSTTDFHRQDEDRDLNSRYMQQLGGSWDLGDATMGCGRRPDAIKMWISWRYYGTQYFCDRVNRARQLAIDFARLIVARGSTDNGIWKLLIEPQSISVCFWFIPHSQTLRYGRTAANEYNKQEDEDEDEGEDEEEEEEEEYAEWWGDVTKTLCNQVNSQGNALVDYATVERFRAVSQSPVVFARYNVPYFFRIPFNNPNVTLDTQNAVLDAIEEASRIIYNE</sequence>
<comment type="cofactor">
    <cofactor evidence="1 6 7">
        <name>pyridoxal 5'-phosphate</name>
        <dbReference type="ChEBI" id="CHEBI:597326"/>
    </cofactor>
</comment>
<gene>
    <name evidence="9" type="primary">GAD2</name>
    <name evidence="9" type="ORF">LPJ64_003392</name>
</gene>
<dbReference type="InterPro" id="IPR015421">
    <property type="entry name" value="PyrdxlP-dep_Trfase_major"/>
</dbReference>
<accession>A0A9W7XHZ1</accession>
<evidence type="ECO:0000256" key="6">
    <source>
        <dbReference type="PIRSR" id="PIRSR602129-50"/>
    </source>
</evidence>
<comment type="similarity">
    <text evidence="2 7">Belongs to the group II decarboxylase family.</text>
</comment>
<dbReference type="InterPro" id="IPR015424">
    <property type="entry name" value="PyrdxlP-dep_Trfase"/>
</dbReference>
<keyword evidence="4 6" id="KW-0663">Pyridoxal phosphate</keyword>
<evidence type="ECO:0000256" key="2">
    <source>
        <dbReference type="ARBA" id="ARBA00009533"/>
    </source>
</evidence>
<dbReference type="Proteomes" id="UP001145021">
    <property type="component" value="Unassembled WGS sequence"/>
</dbReference>
<dbReference type="InterPro" id="IPR021115">
    <property type="entry name" value="Pyridoxal-P_BS"/>
</dbReference>
<dbReference type="PANTHER" id="PTHR45677">
    <property type="entry name" value="GLUTAMATE DECARBOXYLASE-RELATED"/>
    <property type="match status" value="1"/>
</dbReference>
<protein>
    <submittedName>
        <fullName evidence="9">Glutamate decarboxylase 2</fullName>
        <ecNumber evidence="9">4.1.1.15</ecNumber>
    </submittedName>
</protein>
<dbReference type="EMBL" id="JANBOH010000131">
    <property type="protein sequence ID" value="KAJ1644980.1"/>
    <property type="molecule type" value="Genomic_DNA"/>
</dbReference>
<evidence type="ECO:0000256" key="7">
    <source>
        <dbReference type="RuleBase" id="RU000382"/>
    </source>
</evidence>
<evidence type="ECO:0000256" key="3">
    <source>
        <dbReference type="ARBA" id="ARBA00022793"/>
    </source>
</evidence>
<dbReference type="Gene3D" id="3.40.640.10">
    <property type="entry name" value="Type I PLP-dependent aspartate aminotransferase-like (Major domain)"/>
    <property type="match status" value="1"/>
</dbReference>
<comment type="caution">
    <text evidence="9">The sequence shown here is derived from an EMBL/GenBank/DDBJ whole genome shotgun (WGS) entry which is preliminary data.</text>
</comment>
<dbReference type="PROSITE" id="PS00392">
    <property type="entry name" value="DDC_GAD_HDC_YDC"/>
    <property type="match status" value="1"/>
</dbReference>
<dbReference type="AlphaFoldDB" id="A0A9W7XHZ1"/>
<evidence type="ECO:0000256" key="4">
    <source>
        <dbReference type="ARBA" id="ARBA00022898"/>
    </source>
</evidence>
<dbReference type="PANTHER" id="PTHR45677:SF8">
    <property type="entry name" value="CYSTEINE SULFINIC ACID DECARBOXYLASE"/>
    <property type="match status" value="1"/>
</dbReference>
<proteinExistence type="inferred from homology"/>
<dbReference type="GO" id="GO:0030170">
    <property type="term" value="F:pyridoxal phosphate binding"/>
    <property type="evidence" value="ECO:0007669"/>
    <property type="project" value="InterPro"/>
</dbReference>
<dbReference type="InterPro" id="IPR002129">
    <property type="entry name" value="PyrdxlP-dep_de-COase"/>
</dbReference>
<evidence type="ECO:0000313" key="10">
    <source>
        <dbReference type="Proteomes" id="UP001145021"/>
    </source>
</evidence>
<dbReference type="Pfam" id="PF00282">
    <property type="entry name" value="Pyridoxal_deC"/>
    <property type="match status" value="1"/>
</dbReference>
<dbReference type="Gene3D" id="3.90.1150.170">
    <property type="match status" value="1"/>
</dbReference>
<keyword evidence="3" id="KW-0210">Decarboxylase</keyword>
<dbReference type="GO" id="GO:0019752">
    <property type="term" value="P:carboxylic acid metabolic process"/>
    <property type="evidence" value="ECO:0007669"/>
    <property type="project" value="InterPro"/>
</dbReference>
<evidence type="ECO:0000256" key="5">
    <source>
        <dbReference type="ARBA" id="ARBA00023239"/>
    </source>
</evidence>
<feature type="region of interest" description="Disordered" evidence="8">
    <location>
        <begin position="464"/>
        <end position="486"/>
    </location>
</feature>
<keyword evidence="5 7" id="KW-0456">Lyase</keyword>
<feature type="modified residue" description="N6-(pyridoxal phosphate)lysine" evidence="6">
    <location>
        <position position="317"/>
    </location>
</feature>
<evidence type="ECO:0000256" key="1">
    <source>
        <dbReference type="ARBA" id="ARBA00001933"/>
    </source>
</evidence>
<feature type="compositionally biased region" description="Acidic residues" evidence="8">
    <location>
        <begin position="471"/>
        <end position="486"/>
    </location>
</feature>
<dbReference type="GO" id="GO:0005737">
    <property type="term" value="C:cytoplasm"/>
    <property type="evidence" value="ECO:0007669"/>
    <property type="project" value="TreeGrafter"/>
</dbReference>
<dbReference type="EC" id="4.1.1.15" evidence="9"/>
<dbReference type="GO" id="GO:0004351">
    <property type="term" value="F:glutamate decarboxylase activity"/>
    <property type="evidence" value="ECO:0007669"/>
    <property type="project" value="UniProtKB-EC"/>
</dbReference>